<keyword evidence="2" id="KW-0472">Membrane</keyword>
<reference evidence="3 4" key="1">
    <citation type="submission" date="2011-11" db="EMBL/GenBank/DDBJ databases">
        <title>Complete sequence of Granulicella mallensis MP5ACTX8.</title>
        <authorList>
            <consortium name="US DOE Joint Genome Institute"/>
            <person name="Lucas S."/>
            <person name="Copeland A."/>
            <person name="Lapidus A."/>
            <person name="Cheng J.-F."/>
            <person name="Goodwin L."/>
            <person name="Pitluck S."/>
            <person name="Peters L."/>
            <person name="Lu M."/>
            <person name="Detter J.C."/>
            <person name="Han C."/>
            <person name="Tapia R."/>
            <person name="Land M."/>
            <person name="Hauser L."/>
            <person name="Kyrpides N."/>
            <person name="Ivanova N."/>
            <person name="Mikhailova N."/>
            <person name="Pagani I."/>
            <person name="Rawat S."/>
            <person name="Mannisto M."/>
            <person name="Haggblom M."/>
            <person name="Woyke T."/>
        </authorList>
    </citation>
    <scope>NUCLEOTIDE SEQUENCE [LARGE SCALE GENOMIC DNA]</scope>
    <source>
        <strain evidence="4">ATCC BAA-1857 / DSM 23137 / MP5ACTX8</strain>
    </source>
</reference>
<feature type="transmembrane region" description="Helical" evidence="2">
    <location>
        <begin position="20"/>
        <end position="39"/>
    </location>
</feature>
<dbReference type="Proteomes" id="UP000007113">
    <property type="component" value="Chromosome"/>
</dbReference>
<dbReference type="AlphaFoldDB" id="G8NRT3"/>
<evidence type="ECO:0000313" key="4">
    <source>
        <dbReference type="Proteomes" id="UP000007113"/>
    </source>
</evidence>
<dbReference type="STRING" id="682795.AciX8_0696"/>
<keyword evidence="4" id="KW-1185">Reference proteome</keyword>
<name>G8NRT3_GRAMM</name>
<feature type="transmembrane region" description="Helical" evidence="2">
    <location>
        <begin position="59"/>
        <end position="81"/>
    </location>
</feature>
<keyword evidence="2" id="KW-1133">Transmembrane helix</keyword>
<evidence type="ECO:0000256" key="1">
    <source>
        <dbReference type="SAM" id="MobiDB-lite"/>
    </source>
</evidence>
<keyword evidence="2" id="KW-0812">Transmembrane</keyword>
<accession>G8NRT3</accession>
<feature type="transmembrane region" description="Helical" evidence="2">
    <location>
        <begin position="204"/>
        <end position="228"/>
    </location>
</feature>
<dbReference type="HOGENOM" id="CLU_870858_0_0_0"/>
<evidence type="ECO:0000313" key="3">
    <source>
        <dbReference type="EMBL" id="AEU35046.1"/>
    </source>
</evidence>
<gene>
    <name evidence="3" type="ordered locus">AciX8_0696</name>
</gene>
<dbReference type="EMBL" id="CP003130">
    <property type="protein sequence ID" value="AEU35046.1"/>
    <property type="molecule type" value="Genomic_DNA"/>
</dbReference>
<feature type="region of interest" description="Disordered" evidence="1">
    <location>
        <begin position="293"/>
        <end position="319"/>
    </location>
</feature>
<dbReference type="KEGG" id="gma:AciX8_0696"/>
<feature type="compositionally biased region" description="Low complexity" evidence="1">
    <location>
        <begin position="299"/>
        <end position="310"/>
    </location>
</feature>
<evidence type="ECO:0000256" key="2">
    <source>
        <dbReference type="SAM" id="Phobius"/>
    </source>
</evidence>
<proteinExistence type="predicted"/>
<protein>
    <submittedName>
        <fullName evidence="3">Uncharacterized protein</fullName>
    </submittedName>
</protein>
<organism evidence="3 4">
    <name type="scientific">Granulicella mallensis (strain ATCC BAA-1857 / DSM 23137 / MP5ACTX8)</name>
    <dbReference type="NCBI Taxonomy" id="682795"/>
    <lineage>
        <taxon>Bacteria</taxon>
        <taxon>Pseudomonadati</taxon>
        <taxon>Acidobacteriota</taxon>
        <taxon>Terriglobia</taxon>
        <taxon>Terriglobales</taxon>
        <taxon>Acidobacteriaceae</taxon>
        <taxon>Granulicella</taxon>
    </lineage>
</organism>
<sequence>MSTMAPACGAQQPGNIPTPFDWWPFVAAPIIGGALVYVWTSGIPIINGIVGATGAVFGFSTLTGGAAGAAGIATLVLYYVLKADGCIRSTPKGEDICFSGIVNDTTDENSTAVDVLAPFAMGPAGVFDVVVKSIYWHYVTQNSYWVYCDDEGAAMLPCLIKSETACGGHIGSLVGVVVGAIGGIILGYFAAAAVGIAIGCTATGFFYLLCLIIALIIAAIVAAVVAYAGAVIGGAAGEGIAAATNGNDPVVTTWKGLSPGDIVTVQGNWVTDDSVGNNEIFYTTSINRTGNIGSPAPYTTTQADSTASDDCPVAPPPIQ</sequence>
<feature type="transmembrane region" description="Helical" evidence="2">
    <location>
        <begin position="170"/>
        <end position="198"/>
    </location>
</feature>